<organism evidence="3 4">
    <name type="scientific">Acetobacteroides hydrogenigenes</name>
    <dbReference type="NCBI Taxonomy" id="979970"/>
    <lineage>
        <taxon>Bacteria</taxon>
        <taxon>Pseudomonadati</taxon>
        <taxon>Bacteroidota</taxon>
        <taxon>Bacteroidia</taxon>
        <taxon>Bacteroidales</taxon>
        <taxon>Rikenellaceae</taxon>
        <taxon>Acetobacteroides</taxon>
    </lineage>
</organism>
<evidence type="ECO:0000256" key="1">
    <source>
        <dbReference type="SAM" id="Coils"/>
    </source>
</evidence>
<feature type="transmembrane region" description="Helical" evidence="2">
    <location>
        <begin position="133"/>
        <end position="153"/>
    </location>
</feature>
<feature type="coiled-coil region" evidence="1">
    <location>
        <begin position="36"/>
        <end position="70"/>
    </location>
</feature>
<keyword evidence="2" id="KW-1133">Transmembrane helix</keyword>
<dbReference type="EMBL" id="SLWB01000015">
    <property type="protein sequence ID" value="TCN63676.1"/>
    <property type="molecule type" value="Genomic_DNA"/>
</dbReference>
<reference evidence="3 4" key="1">
    <citation type="submission" date="2019-03" db="EMBL/GenBank/DDBJ databases">
        <title>Genomic Encyclopedia of Archaeal and Bacterial Type Strains, Phase II (KMG-II): from individual species to whole genera.</title>
        <authorList>
            <person name="Goeker M."/>
        </authorList>
    </citation>
    <scope>NUCLEOTIDE SEQUENCE [LARGE SCALE GENOMIC DNA]</scope>
    <source>
        <strain evidence="3 4">RL-C</strain>
    </source>
</reference>
<keyword evidence="2" id="KW-0472">Membrane</keyword>
<keyword evidence="2" id="KW-0812">Transmembrane</keyword>
<dbReference type="AlphaFoldDB" id="A0A4R2E9T9"/>
<name>A0A4R2E9T9_9BACT</name>
<evidence type="ECO:0000313" key="3">
    <source>
        <dbReference type="EMBL" id="TCN63676.1"/>
    </source>
</evidence>
<accession>A0A4R2E9T9</accession>
<feature type="transmembrane region" description="Helical" evidence="2">
    <location>
        <begin position="102"/>
        <end position="121"/>
    </location>
</feature>
<comment type="caution">
    <text evidence="3">The sequence shown here is derived from an EMBL/GenBank/DDBJ whole genome shotgun (WGS) entry which is preliminary data.</text>
</comment>
<proteinExistence type="predicted"/>
<sequence>MGVPRIGGINMSFISNLFSGGIGKVADGIGNILDKVVTTDKERMALDNEMRKAEQQFQLENRKLDLQEREAELADTKSARDTASAIQTSANATALSKNTGPYLALGTVALTFILFFAVLFLNKQLVASNTKDVVIYILGVLSAVVTQIFSFYFGSSQGSHDKQGMLNALNSRK</sequence>
<protein>
    <submittedName>
        <fullName evidence="3">Uncharacterized protein</fullName>
    </submittedName>
</protein>
<keyword evidence="1" id="KW-0175">Coiled coil</keyword>
<evidence type="ECO:0000256" key="2">
    <source>
        <dbReference type="SAM" id="Phobius"/>
    </source>
</evidence>
<dbReference type="Proteomes" id="UP000294830">
    <property type="component" value="Unassembled WGS sequence"/>
</dbReference>
<gene>
    <name evidence="3" type="ORF">CLV25_11526</name>
</gene>
<keyword evidence="4" id="KW-1185">Reference proteome</keyword>
<evidence type="ECO:0000313" key="4">
    <source>
        <dbReference type="Proteomes" id="UP000294830"/>
    </source>
</evidence>